<name>A0A381PCS8_9ZZZZ</name>
<dbReference type="NCBIfam" id="NF033709">
    <property type="entry name" value="PorV_fam"/>
    <property type="match status" value="1"/>
</dbReference>
<proteinExistence type="predicted"/>
<dbReference type="EMBL" id="UINC01000942">
    <property type="protein sequence ID" value="SUZ64801.1"/>
    <property type="molecule type" value="Genomic_DNA"/>
</dbReference>
<dbReference type="AlphaFoldDB" id="A0A381PCS8"/>
<feature type="domain" description="Type IX secretion system protein PorV" evidence="1">
    <location>
        <begin position="31"/>
        <end position="254"/>
    </location>
</feature>
<organism evidence="2">
    <name type="scientific">marine metagenome</name>
    <dbReference type="NCBI Taxonomy" id="408172"/>
    <lineage>
        <taxon>unclassified sequences</taxon>
        <taxon>metagenomes</taxon>
        <taxon>ecological metagenomes</taxon>
    </lineage>
</organism>
<protein>
    <recommendedName>
        <fullName evidence="1">Type IX secretion system protein PorV domain-containing protein</fullName>
    </recommendedName>
</protein>
<evidence type="ECO:0000259" key="1">
    <source>
        <dbReference type="Pfam" id="PF19572"/>
    </source>
</evidence>
<gene>
    <name evidence="2" type="ORF">METZ01_LOCUS17655</name>
</gene>
<accession>A0A381PCS8</accession>
<dbReference type="Gene3D" id="2.40.160.60">
    <property type="entry name" value="Outer membrane protein transport protein (OMPP1/FadL/TodX)"/>
    <property type="match status" value="1"/>
</dbReference>
<reference evidence="2" key="1">
    <citation type="submission" date="2018-05" db="EMBL/GenBank/DDBJ databases">
        <authorList>
            <person name="Lanie J.A."/>
            <person name="Ng W.-L."/>
            <person name="Kazmierczak K.M."/>
            <person name="Andrzejewski T.M."/>
            <person name="Davidsen T.M."/>
            <person name="Wayne K.J."/>
            <person name="Tettelin H."/>
            <person name="Glass J.I."/>
            <person name="Rusch D."/>
            <person name="Podicherti R."/>
            <person name="Tsui H.-C.T."/>
            <person name="Winkler M.E."/>
        </authorList>
    </citation>
    <scope>NUCLEOTIDE SEQUENCE</scope>
</reference>
<evidence type="ECO:0000313" key="2">
    <source>
        <dbReference type="EMBL" id="SUZ64801.1"/>
    </source>
</evidence>
<dbReference type="InterPro" id="IPR045741">
    <property type="entry name" value="PorV"/>
</dbReference>
<dbReference type="Pfam" id="PF19572">
    <property type="entry name" value="PorV"/>
    <property type="match status" value="1"/>
</dbReference>
<sequence length="445" mass="48461">MMKQLRKTTLFLMVTALFMSASTLRAGSEAGALFLLISPGARAGGMGEAQVAVANDAYASYWNPAGLAFLEGSEAALMHVNWLPNLVSDMYYEFIAFRHHVPTLGTLGGHIIFLNLGEQQRTDEQGENLGTFTSFMFAATGSYGAFISRNAAIGLNVKLLHQKLAEIGAGAEKGKGVTTDFAFDLAYLQKGFLSNRLDIGVTVTNIGPKIAFIDEAQADPMPTNFTLGLNFKLVDTEYNKLNIVMDIDKMLVASYPDMDWDSDGAVGMYDKKGKYVGPSGSYNSNGSIEKAHTDPIYLGIFTSWVDDWLLGGDIDRPGKNGVSDGKIGGYTKDATGKFVPTEAEWGDSGYGKYNDAGELEVGTGRSRTLQNELDETVLNLGAEYWYSRYFALRAGYYYDKTGKIHNPTFGVGLRFSGYGFDAGFTLGEPGHPLTNTMRFSLNIEF</sequence>